<proteinExistence type="predicted"/>
<reference evidence="1 2" key="1">
    <citation type="submission" date="2023-07" db="EMBL/GenBank/DDBJ databases">
        <title>Sorghum-associated microbial communities from plants grown in Nebraska, USA.</title>
        <authorList>
            <person name="Schachtman D."/>
        </authorList>
    </citation>
    <scope>NUCLEOTIDE SEQUENCE [LARGE SCALE GENOMIC DNA]</scope>
    <source>
        <strain evidence="1 2">3773</strain>
    </source>
</reference>
<accession>A0ABU1TNJ8</accession>
<evidence type="ECO:0000313" key="1">
    <source>
        <dbReference type="EMBL" id="MDR6967528.1"/>
    </source>
</evidence>
<keyword evidence="2" id="KW-1185">Reference proteome</keyword>
<sequence>MNKTSNTGNYSFESNENNKSFIRLLKQFFAGNGVINPDTCSLSNNYHEKLPIIYANIRV</sequence>
<gene>
    <name evidence="1" type="ORF">J2X31_001539</name>
</gene>
<dbReference type="EMBL" id="JAVDVI010000005">
    <property type="protein sequence ID" value="MDR6967528.1"/>
    <property type="molecule type" value="Genomic_DNA"/>
</dbReference>
<protein>
    <submittedName>
        <fullName evidence="1">Uncharacterized protein</fullName>
    </submittedName>
</protein>
<evidence type="ECO:0000313" key="2">
    <source>
        <dbReference type="Proteomes" id="UP001255185"/>
    </source>
</evidence>
<comment type="caution">
    <text evidence="1">The sequence shown here is derived from an EMBL/GenBank/DDBJ whole genome shotgun (WGS) entry which is preliminary data.</text>
</comment>
<dbReference type="RefSeq" id="WP_310025707.1">
    <property type="nucleotide sequence ID" value="NZ_JAVDVI010000005.1"/>
</dbReference>
<name>A0ABU1TNJ8_9FLAO</name>
<dbReference type="Proteomes" id="UP001255185">
    <property type="component" value="Unassembled WGS sequence"/>
</dbReference>
<organism evidence="1 2">
    <name type="scientific">Flavobacterium arsenatis</name>
    <dbReference type="NCBI Taxonomy" id="1484332"/>
    <lineage>
        <taxon>Bacteria</taxon>
        <taxon>Pseudomonadati</taxon>
        <taxon>Bacteroidota</taxon>
        <taxon>Flavobacteriia</taxon>
        <taxon>Flavobacteriales</taxon>
        <taxon>Flavobacteriaceae</taxon>
        <taxon>Flavobacterium</taxon>
    </lineage>
</organism>